<sequence length="96" mass="11020">MKKWIVLMMMVVAFPAYATFLNTKDGGRIMRGDSVAEVVSGLGRPLARAFETVCTKERGGHCKQWEAVERWQYIQEDLNWTVTIMGGKVVDTEWHR</sequence>
<evidence type="ECO:0000256" key="1">
    <source>
        <dbReference type="SAM" id="SignalP"/>
    </source>
</evidence>
<dbReference type="OrthoDB" id="6120335at2"/>
<reference evidence="3" key="1">
    <citation type="submission" date="2016-10" db="EMBL/GenBank/DDBJ databases">
        <authorList>
            <person name="Varghese N."/>
            <person name="Submissions S."/>
        </authorList>
    </citation>
    <scope>NUCLEOTIDE SEQUENCE [LARGE SCALE GENOMIC DNA]</scope>
    <source>
        <strain evidence="3">DSM 18887</strain>
    </source>
</reference>
<keyword evidence="1" id="KW-0732">Signal</keyword>
<dbReference type="EMBL" id="FOGB01000004">
    <property type="protein sequence ID" value="SEQ48466.1"/>
    <property type="molecule type" value="Genomic_DNA"/>
</dbReference>
<evidence type="ECO:0000313" key="3">
    <source>
        <dbReference type="Proteomes" id="UP000198749"/>
    </source>
</evidence>
<evidence type="ECO:0008006" key="4">
    <source>
        <dbReference type="Google" id="ProtNLM"/>
    </source>
</evidence>
<organism evidence="2 3">
    <name type="scientific">Amphritea atlantica</name>
    <dbReference type="NCBI Taxonomy" id="355243"/>
    <lineage>
        <taxon>Bacteria</taxon>
        <taxon>Pseudomonadati</taxon>
        <taxon>Pseudomonadota</taxon>
        <taxon>Gammaproteobacteria</taxon>
        <taxon>Oceanospirillales</taxon>
        <taxon>Oceanospirillaceae</taxon>
        <taxon>Amphritea</taxon>
    </lineage>
</organism>
<keyword evidence="3" id="KW-1185">Reference proteome</keyword>
<dbReference type="RefSeq" id="WP_091356445.1">
    <property type="nucleotide sequence ID" value="NZ_AP025284.1"/>
</dbReference>
<name>A0A1H9GEF6_9GAMM</name>
<gene>
    <name evidence="2" type="ORF">SAMN03080615_01634</name>
</gene>
<evidence type="ECO:0000313" key="2">
    <source>
        <dbReference type="EMBL" id="SEQ48466.1"/>
    </source>
</evidence>
<proteinExistence type="predicted"/>
<dbReference type="STRING" id="355243.SAMN03080615_01634"/>
<dbReference type="AlphaFoldDB" id="A0A1H9GEF6"/>
<protein>
    <recommendedName>
        <fullName evidence="4">Peptidase propeptide and YPEB domain-containing protein</fullName>
    </recommendedName>
</protein>
<feature type="signal peptide" evidence="1">
    <location>
        <begin position="1"/>
        <end position="18"/>
    </location>
</feature>
<feature type="chain" id="PRO_5011617308" description="Peptidase propeptide and YPEB domain-containing protein" evidence="1">
    <location>
        <begin position="19"/>
        <end position="96"/>
    </location>
</feature>
<dbReference type="Proteomes" id="UP000198749">
    <property type="component" value="Unassembled WGS sequence"/>
</dbReference>
<accession>A0A1H9GEF6</accession>